<reference evidence="2 3" key="1">
    <citation type="submission" date="2024-01" db="EMBL/GenBank/DDBJ databases">
        <title>The complete chloroplast genome sequence of Lithospermum erythrorhizon: insights into the phylogenetic relationship among Boraginaceae species and the maternal lineages of purple gromwells.</title>
        <authorList>
            <person name="Okada T."/>
            <person name="Watanabe K."/>
        </authorList>
    </citation>
    <scope>NUCLEOTIDE SEQUENCE [LARGE SCALE GENOMIC DNA]</scope>
</reference>
<comment type="caution">
    <text evidence="2">The sequence shown here is derived from an EMBL/GenBank/DDBJ whole genome shotgun (WGS) entry which is preliminary data.</text>
</comment>
<dbReference type="Pfam" id="PF13365">
    <property type="entry name" value="Trypsin_2"/>
    <property type="match status" value="1"/>
</dbReference>
<feature type="compositionally biased region" description="Basic and acidic residues" evidence="1">
    <location>
        <begin position="281"/>
        <end position="293"/>
    </location>
</feature>
<dbReference type="Proteomes" id="UP001454036">
    <property type="component" value="Unassembled WGS sequence"/>
</dbReference>
<dbReference type="AlphaFoldDB" id="A0AAV3P5U1"/>
<proteinExistence type="predicted"/>
<organism evidence="2 3">
    <name type="scientific">Lithospermum erythrorhizon</name>
    <name type="common">Purple gromwell</name>
    <name type="synonym">Lithospermum officinale var. erythrorhizon</name>
    <dbReference type="NCBI Taxonomy" id="34254"/>
    <lineage>
        <taxon>Eukaryota</taxon>
        <taxon>Viridiplantae</taxon>
        <taxon>Streptophyta</taxon>
        <taxon>Embryophyta</taxon>
        <taxon>Tracheophyta</taxon>
        <taxon>Spermatophyta</taxon>
        <taxon>Magnoliopsida</taxon>
        <taxon>eudicotyledons</taxon>
        <taxon>Gunneridae</taxon>
        <taxon>Pentapetalae</taxon>
        <taxon>asterids</taxon>
        <taxon>lamiids</taxon>
        <taxon>Boraginales</taxon>
        <taxon>Boraginaceae</taxon>
        <taxon>Boraginoideae</taxon>
        <taxon>Lithospermeae</taxon>
        <taxon>Lithospermum</taxon>
    </lineage>
</organism>
<sequence length="293" mass="32785">MSSLDAKSPTPTAQNPYQAHLNDYHFAKLNDDIKRVTWVIKINQGIEETIASGFGIKLRDSMNVKDDDVVLMTCAHFLNNKGKRSITVRKIDEKDFALKAEILVIKPTWDLSLLVVKGANATYAAEFAEDGAISNCQTLLHVGHSYDLVYSLFVGRAVYPCVPDCAQFSASEVCGDYVSSSLMETPKYRIMGHVWNKTYFDKWDQSQFQFEKNLWAHIPIIQCAGIRCRDGCSGGPMFNTKGHIVGMILGEFDGYQVGTHVALLKEFVRMNSTTNPSSSEDVGRQLKRKEPSK</sequence>
<gene>
    <name evidence="2" type="ORF">LIER_06780</name>
</gene>
<dbReference type="EMBL" id="BAABME010001009">
    <property type="protein sequence ID" value="GAA0146964.1"/>
    <property type="molecule type" value="Genomic_DNA"/>
</dbReference>
<keyword evidence="3" id="KW-1185">Reference proteome</keyword>
<evidence type="ECO:0000256" key="1">
    <source>
        <dbReference type="SAM" id="MobiDB-lite"/>
    </source>
</evidence>
<evidence type="ECO:0000313" key="3">
    <source>
        <dbReference type="Proteomes" id="UP001454036"/>
    </source>
</evidence>
<accession>A0AAV3P5U1</accession>
<dbReference type="SUPFAM" id="SSF50494">
    <property type="entry name" value="Trypsin-like serine proteases"/>
    <property type="match status" value="1"/>
</dbReference>
<feature type="region of interest" description="Disordered" evidence="1">
    <location>
        <begin position="273"/>
        <end position="293"/>
    </location>
</feature>
<name>A0AAV3P5U1_LITER</name>
<dbReference type="InterPro" id="IPR009003">
    <property type="entry name" value="Peptidase_S1_PA"/>
</dbReference>
<protein>
    <submittedName>
        <fullName evidence="2">Uncharacterized protein</fullName>
    </submittedName>
</protein>
<evidence type="ECO:0000313" key="2">
    <source>
        <dbReference type="EMBL" id="GAA0146964.1"/>
    </source>
</evidence>